<organism evidence="4 5">
    <name type="scientific">Kitasatospora arboriphila</name>
    <dbReference type="NCBI Taxonomy" id="258052"/>
    <lineage>
        <taxon>Bacteria</taxon>
        <taxon>Bacillati</taxon>
        <taxon>Actinomycetota</taxon>
        <taxon>Actinomycetes</taxon>
        <taxon>Kitasatosporales</taxon>
        <taxon>Streptomycetaceae</taxon>
        <taxon>Kitasatospora</taxon>
    </lineage>
</organism>
<evidence type="ECO:0000256" key="1">
    <source>
        <dbReference type="ARBA" id="ARBA00007261"/>
    </source>
</evidence>
<reference evidence="4 5" key="1">
    <citation type="journal article" date="2019" name="Int. J. Syst. Evol. Microbiol.">
        <title>The Global Catalogue of Microorganisms (GCM) 10K type strain sequencing project: providing services to taxonomists for standard genome sequencing and annotation.</title>
        <authorList>
            <consortium name="The Broad Institute Genomics Platform"/>
            <consortium name="The Broad Institute Genome Sequencing Center for Infectious Disease"/>
            <person name="Wu L."/>
            <person name="Ma J."/>
        </authorList>
    </citation>
    <scope>NUCLEOTIDE SEQUENCE [LARGE SCALE GENOMIC DNA]</scope>
    <source>
        <strain evidence="4 5">JCM 13002</strain>
    </source>
</reference>
<dbReference type="PANTHER" id="PTHR11851">
    <property type="entry name" value="METALLOPROTEASE"/>
    <property type="match status" value="1"/>
</dbReference>
<comment type="caution">
    <text evidence="4">The sequence shown here is derived from an EMBL/GenBank/DDBJ whole genome shotgun (WGS) entry which is preliminary data.</text>
</comment>
<comment type="similarity">
    <text evidence="1">Belongs to the peptidase M16 family.</text>
</comment>
<dbReference type="InterPro" id="IPR011765">
    <property type="entry name" value="Pept_M16_N"/>
</dbReference>
<name>A0ABN1TQP0_9ACTN</name>
<feature type="domain" description="Peptidase M16 N-terminal" evidence="2">
    <location>
        <begin position="12"/>
        <end position="154"/>
    </location>
</feature>
<proteinExistence type="inferred from homology"/>
<evidence type="ECO:0000259" key="3">
    <source>
        <dbReference type="Pfam" id="PF05193"/>
    </source>
</evidence>
<evidence type="ECO:0000313" key="4">
    <source>
        <dbReference type="EMBL" id="GAA1096414.1"/>
    </source>
</evidence>
<dbReference type="Pfam" id="PF05193">
    <property type="entry name" value="Peptidase_M16_C"/>
    <property type="match status" value="1"/>
</dbReference>
<dbReference type="Proteomes" id="UP001499987">
    <property type="component" value="Unassembled WGS sequence"/>
</dbReference>
<accession>A0ABN1TQP0</accession>
<dbReference type="EMBL" id="BAAALD010000044">
    <property type="protein sequence ID" value="GAA1096414.1"/>
    <property type="molecule type" value="Genomic_DNA"/>
</dbReference>
<dbReference type="Gene3D" id="3.30.830.10">
    <property type="entry name" value="Metalloenzyme, LuxS/M16 peptidase-like"/>
    <property type="match status" value="2"/>
</dbReference>
<dbReference type="RefSeq" id="WP_344625393.1">
    <property type="nucleotide sequence ID" value="NZ_BAAALD010000044.1"/>
</dbReference>
<gene>
    <name evidence="4" type="ORF">GCM10009663_44390</name>
</gene>
<evidence type="ECO:0000313" key="5">
    <source>
        <dbReference type="Proteomes" id="UP001499987"/>
    </source>
</evidence>
<keyword evidence="5" id="KW-1185">Reference proteome</keyword>
<evidence type="ECO:0000259" key="2">
    <source>
        <dbReference type="Pfam" id="PF00675"/>
    </source>
</evidence>
<protein>
    <submittedName>
        <fullName evidence="4">Pitrilysin family protein</fullName>
    </submittedName>
</protein>
<feature type="domain" description="Peptidase M16 C-terminal" evidence="3">
    <location>
        <begin position="166"/>
        <end position="339"/>
    </location>
</feature>
<dbReference type="InterPro" id="IPR050361">
    <property type="entry name" value="MPP/UQCRC_Complex"/>
</dbReference>
<sequence>MIETPWTGGVPVLVEHQPHLRTTSLAVALGHGARHDPAAASGTAHLLEHLVMSVPLADGVPLCEHIERLGGTCNAATGPDSLVIHAQVLDQDAERVAELVCRALLRPELTGAALDAERRVVLQELAAAAADPADTVQDAFLARLFEGHPLASPVGGRPETVERIGTEDLRAAHRTALATAPLAVAVVGGLPAGRIAAALEAGGLPELKAVAPSGPDGPGRPGPVRPGGVDAWPDDFCWLLAGGRAPHATDPRRHAHTVLAHLLGASPASLLYARLRNEDGLAYSFRSWSRSYRDTGAWRMLAGAEPGNAPKVLDAFREVLAQTADGRAGQEAVEAAVHQAVVETVLTAESPLDRAVTLAERRALTGTDLDPDEEIAALRGVTGAQVAAAARELADGLVVVVRPEAA</sequence>
<dbReference type="InterPro" id="IPR011249">
    <property type="entry name" value="Metalloenz_LuxS/M16"/>
</dbReference>
<dbReference type="Pfam" id="PF00675">
    <property type="entry name" value="Peptidase_M16"/>
    <property type="match status" value="1"/>
</dbReference>
<dbReference type="InterPro" id="IPR007863">
    <property type="entry name" value="Peptidase_M16_C"/>
</dbReference>
<dbReference type="SUPFAM" id="SSF63411">
    <property type="entry name" value="LuxS/MPP-like metallohydrolase"/>
    <property type="match status" value="2"/>
</dbReference>
<dbReference type="PANTHER" id="PTHR11851:SF49">
    <property type="entry name" value="MITOCHONDRIAL-PROCESSING PEPTIDASE SUBUNIT ALPHA"/>
    <property type="match status" value="1"/>
</dbReference>